<dbReference type="Proteomes" id="UP000243670">
    <property type="component" value="Nucleomorph 3"/>
</dbReference>
<evidence type="ECO:0000313" key="2">
    <source>
        <dbReference type="EMBL" id="AIB09507.1"/>
    </source>
</evidence>
<name>A0A060DB21_9EUKA</name>
<dbReference type="AlphaFoldDB" id="A0A060DB21"/>
<reference evidence="3 8" key="1">
    <citation type="journal article" date="2014" name="BMC Genomics">
        <title>Nucleomorph and plastid genome sequences of the chlorarachniophyte Lotharella oceanica: convergent reductive evolution and frequent recombination in nucleomorph-bearing algae.</title>
        <authorList>
            <person name="Tanifuji G."/>
            <person name="Onodera N.T."/>
            <person name="Brown M.W."/>
            <person name="Curtis B.A."/>
            <person name="Roger A.J."/>
            <person name="Ka-Shu Wong G."/>
            <person name="Melkonian M."/>
            <person name="Archibald J.M."/>
        </authorList>
    </citation>
    <scope>NUCLEOTIDE SEQUENCE [LARGE SCALE GENOMIC DNA]</scope>
    <source>
        <strain evidence="3 8">CCMP622</strain>
    </source>
</reference>
<organism evidence="3 8">
    <name type="scientific">Lotharella oceanica</name>
    <dbReference type="NCBI Taxonomy" id="641309"/>
    <lineage>
        <taxon>Eukaryota</taxon>
        <taxon>Sar</taxon>
        <taxon>Rhizaria</taxon>
        <taxon>Cercozoa</taxon>
        <taxon>Chlorarachniophyceae</taxon>
        <taxon>Lotharella</taxon>
    </lineage>
</organism>
<dbReference type="Proteomes" id="UP000243670">
    <property type="component" value="Nucleomorph 2"/>
</dbReference>
<evidence type="ECO:0000256" key="1">
    <source>
        <dbReference type="SAM" id="MobiDB-lite"/>
    </source>
</evidence>
<dbReference type="EMBL" id="CP006628">
    <property type="protein sequence ID" value="AIB09723.1"/>
    <property type="molecule type" value="Genomic_DNA"/>
</dbReference>
<protein>
    <submittedName>
        <fullName evidence="3">Uncharacterized protein</fullName>
    </submittedName>
</protein>
<evidence type="ECO:0000313" key="6">
    <source>
        <dbReference type="EMBL" id="AIB09926.1"/>
    </source>
</evidence>
<evidence type="ECO:0000313" key="5">
    <source>
        <dbReference type="EMBL" id="AIB09893.1"/>
    </source>
</evidence>
<dbReference type="EMBL" id="CP006629">
    <property type="protein sequence ID" value="AIB10082.1"/>
    <property type="molecule type" value="Genomic_DNA"/>
</dbReference>
<dbReference type="EMBL" id="CP006629">
    <property type="protein sequence ID" value="AIB09926.1"/>
    <property type="molecule type" value="Genomic_DNA"/>
</dbReference>
<dbReference type="Proteomes" id="UP000243670">
    <property type="component" value="Nucleomorph 1"/>
</dbReference>
<evidence type="ECO:0000313" key="8">
    <source>
        <dbReference type="Proteomes" id="UP000243670"/>
    </source>
</evidence>
<feature type="region of interest" description="Disordered" evidence="1">
    <location>
        <begin position="60"/>
        <end position="84"/>
    </location>
</feature>
<sequence>MLVILTMSAAIELIERIPSPFSGQSNTRHGVIMFVWVIMWKPPHLKSQMGKLIDTTFGWRDSSCSSKDKEGGGGDDGMSTREADMPLGYKHSASMHRRHQALYCL</sequence>
<dbReference type="EMBL" id="CP006627">
    <property type="protein sequence ID" value="AIB09507.1"/>
    <property type="molecule type" value="Genomic_DNA"/>
</dbReference>
<accession>A0A060DB21</accession>
<gene>
    <name evidence="2" type="ORF">M951_chr120</name>
    <name evidence="3" type="ORF">M951_chr1211</name>
    <name evidence="4" type="ORF">M951_chr220</name>
    <name evidence="5" type="ORF">M951_chr2201</name>
    <name evidence="7" type="ORF">M951_chr3185</name>
    <name evidence="6" type="ORF">M951_chr320</name>
</gene>
<proteinExistence type="predicted"/>
<geneLocation type="nucleomorph" evidence="3"/>
<evidence type="ECO:0000313" key="3">
    <source>
        <dbReference type="EMBL" id="AIB09690.1"/>
    </source>
</evidence>
<evidence type="ECO:0000313" key="4">
    <source>
        <dbReference type="EMBL" id="AIB09723.1"/>
    </source>
</evidence>
<dbReference type="EMBL" id="CP006627">
    <property type="protein sequence ID" value="AIB09690.1"/>
    <property type="molecule type" value="Genomic_DNA"/>
</dbReference>
<dbReference type="EMBL" id="CP006628">
    <property type="protein sequence ID" value="AIB09893.1"/>
    <property type="molecule type" value="Genomic_DNA"/>
</dbReference>
<keyword evidence="3" id="KW-0542">Nucleomorph</keyword>
<evidence type="ECO:0000313" key="7">
    <source>
        <dbReference type="EMBL" id="AIB10082.1"/>
    </source>
</evidence>
<feature type="compositionally biased region" description="Basic and acidic residues" evidence="1">
    <location>
        <begin position="66"/>
        <end position="84"/>
    </location>
</feature>